<dbReference type="InterPro" id="IPR025857">
    <property type="entry name" value="MacB_PCD"/>
</dbReference>
<keyword evidence="5 7" id="KW-1133">Transmembrane helix</keyword>
<feature type="transmembrane region" description="Helical" evidence="7">
    <location>
        <begin position="32"/>
        <end position="57"/>
    </location>
</feature>
<keyword evidence="12" id="KW-1185">Reference proteome</keyword>
<dbReference type="RefSeq" id="WP_338005432.1">
    <property type="nucleotide sequence ID" value="NZ_JAOPKA010000016.1"/>
</dbReference>
<feature type="domain" description="MacB-like periplasmic core" evidence="9">
    <location>
        <begin position="33"/>
        <end position="262"/>
    </location>
</feature>
<name>A0AAP3E3E5_9EURY</name>
<proteinExistence type="predicted"/>
<reference evidence="10 12" key="1">
    <citation type="submission" date="2022-09" db="EMBL/GenBank/DDBJ databases">
        <title>Enrichment on poylsaccharides allowed isolation of novel metabolic and taxonomic groups of Haloarchaea.</title>
        <authorList>
            <person name="Sorokin D.Y."/>
            <person name="Elcheninov A.G."/>
            <person name="Khizhniak T.V."/>
            <person name="Kolganova T.V."/>
            <person name="Kublanov I.V."/>
        </authorList>
    </citation>
    <scope>NUCLEOTIDE SEQUENCE</scope>
    <source>
        <strain evidence="11 12">AArc-m2/3/4</strain>
        <strain evidence="10">AArc-xg1-1</strain>
    </source>
</reference>
<evidence type="ECO:0000256" key="3">
    <source>
        <dbReference type="ARBA" id="ARBA00022475"/>
    </source>
</evidence>
<keyword evidence="2" id="KW-0813">Transport</keyword>
<protein>
    <submittedName>
        <fullName evidence="10">ABC transporter permease</fullName>
    </submittedName>
</protein>
<keyword evidence="4 7" id="KW-0812">Transmembrane</keyword>
<dbReference type="PANTHER" id="PTHR43738:SF1">
    <property type="entry name" value="HEMIN TRANSPORT SYSTEM PERMEASE PROTEIN HRTB-RELATED"/>
    <property type="match status" value="1"/>
</dbReference>
<accession>A0AAP3E3E5</accession>
<dbReference type="AlphaFoldDB" id="A0AAP3E3E5"/>
<feature type="transmembrane region" description="Helical" evidence="7">
    <location>
        <begin position="383"/>
        <end position="404"/>
    </location>
</feature>
<feature type="domain" description="ABC3 transporter permease C-terminal" evidence="8">
    <location>
        <begin position="292"/>
        <end position="407"/>
    </location>
</feature>
<dbReference type="EMBL" id="JAOPKB010000014">
    <property type="protein sequence ID" value="MCU4974924.1"/>
    <property type="molecule type" value="Genomic_DNA"/>
</dbReference>
<evidence type="ECO:0000313" key="10">
    <source>
        <dbReference type="EMBL" id="MCU4743616.1"/>
    </source>
</evidence>
<dbReference type="InterPro" id="IPR003838">
    <property type="entry name" value="ABC3_permease_C"/>
</dbReference>
<evidence type="ECO:0000256" key="4">
    <source>
        <dbReference type="ARBA" id="ARBA00022692"/>
    </source>
</evidence>
<evidence type="ECO:0000313" key="12">
    <source>
        <dbReference type="Proteomes" id="UP001320972"/>
    </source>
</evidence>
<comment type="caution">
    <text evidence="10">The sequence shown here is derived from an EMBL/GenBank/DDBJ whole genome shotgun (WGS) entry which is preliminary data.</text>
</comment>
<organism evidence="10 13">
    <name type="scientific">Natronoglomus mannanivorans</name>
    <dbReference type="NCBI Taxonomy" id="2979990"/>
    <lineage>
        <taxon>Archaea</taxon>
        <taxon>Methanobacteriati</taxon>
        <taxon>Methanobacteriota</taxon>
        <taxon>Stenosarchaea group</taxon>
        <taxon>Halobacteria</taxon>
        <taxon>Halobacteriales</taxon>
        <taxon>Natrialbaceae</taxon>
        <taxon>Natronoglomus</taxon>
    </lineage>
</organism>
<evidence type="ECO:0000256" key="1">
    <source>
        <dbReference type="ARBA" id="ARBA00004651"/>
    </source>
</evidence>
<evidence type="ECO:0000313" key="13">
    <source>
        <dbReference type="Proteomes" id="UP001321018"/>
    </source>
</evidence>
<evidence type="ECO:0000256" key="5">
    <source>
        <dbReference type="ARBA" id="ARBA00022989"/>
    </source>
</evidence>
<dbReference type="Proteomes" id="UP001320972">
    <property type="component" value="Unassembled WGS sequence"/>
</dbReference>
<dbReference type="GO" id="GO:0005886">
    <property type="term" value="C:plasma membrane"/>
    <property type="evidence" value="ECO:0007669"/>
    <property type="project" value="UniProtKB-SubCell"/>
</dbReference>
<evidence type="ECO:0000256" key="7">
    <source>
        <dbReference type="SAM" id="Phobius"/>
    </source>
</evidence>
<feature type="transmembrane region" description="Helical" evidence="7">
    <location>
        <begin position="333"/>
        <end position="355"/>
    </location>
</feature>
<keyword evidence="6 7" id="KW-0472">Membrane</keyword>
<keyword evidence="3" id="KW-1003">Cell membrane</keyword>
<dbReference type="Proteomes" id="UP001321018">
    <property type="component" value="Unassembled WGS sequence"/>
</dbReference>
<evidence type="ECO:0000259" key="8">
    <source>
        <dbReference type="Pfam" id="PF02687"/>
    </source>
</evidence>
<evidence type="ECO:0000256" key="6">
    <source>
        <dbReference type="ARBA" id="ARBA00023136"/>
    </source>
</evidence>
<sequence length="415" mass="43392">MNPARWFLRTGRRLWAAGGLTIAQLRHHKLRLGLAVLGIVLAVLATTLLAGVGLGVLETGQAQFDAADRDLWVTAGETRLTAVGGGGFENSLQNSRAVADEMATHDGVDNTIPMSFETVYVATGPDEDFRTFIATGVTGGGSSISIDEGEDLRGDPHYAGGTYEGEMTHEILLDRETARDLNVSIGDTLHVGGSLAAARDNEFTVVGYSPTYEQMLGTPTVTIRLSELHQITSNTGTEPATFITVSVDDDADVEAVQADLQEAYPEYEIRTNSEQLEATLQEQVLVLAGAIALVVLAVGAGIALTVALLGLVVYQQRQEFAALKAQGISASTLVVTVIGQGLIIGTLGGVIAVLLTAPMVDVLNRLAALVVGFDGLVQTAEPIYLGGLAIAIGIGTVAAAIAGWRVGRAPALEHL</sequence>
<dbReference type="Pfam" id="PF02687">
    <property type="entry name" value="FtsX"/>
    <property type="match status" value="1"/>
</dbReference>
<feature type="transmembrane region" description="Helical" evidence="7">
    <location>
        <begin position="284"/>
        <end position="312"/>
    </location>
</feature>
<evidence type="ECO:0000256" key="2">
    <source>
        <dbReference type="ARBA" id="ARBA00022448"/>
    </source>
</evidence>
<dbReference type="InterPro" id="IPR051125">
    <property type="entry name" value="ABC-4/HrtB_transporter"/>
</dbReference>
<gene>
    <name evidence="11" type="ORF">OB955_19575</name>
    <name evidence="10" type="ORF">OB960_19720</name>
</gene>
<evidence type="ECO:0000313" key="11">
    <source>
        <dbReference type="EMBL" id="MCU4974924.1"/>
    </source>
</evidence>
<evidence type="ECO:0000259" key="9">
    <source>
        <dbReference type="Pfam" id="PF12704"/>
    </source>
</evidence>
<dbReference type="Pfam" id="PF12704">
    <property type="entry name" value="MacB_PCD"/>
    <property type="match status" value="1"/>
</dbReference>
<dbReference type="EMBL" id="JAOPKA010000016">
    <property type="protein sequence ID" value="MCU4743616.1"/>
    <property type="molecule type" value="Genomic_DNA"/>
</dbReference>
<dbReference type="PANTHER" id="PTHR43738">
    <property type="entry name" value="ABC TRANSPORTER, MEMBRANE PROTEIN"/>
    <property type="match status" value="1"/>
</dbReference>
<comment type="subcellular location">
    <subcellularLocation>
        <location evidence="1">Cell membrane</location>
        <topology evidence="1">Multi-pass membrane protein</topology>
    </subcellularLocation>
</comment>